<dbReference type="SUPFAM" id="SSF51905">
    <property type="entry name" value="FAD/NAD(P)-binding domain"/>
    <property type="match status" value="1"/>
</dbReference>
<dbReference type="InterPro" id="IPR036188">
    <property type="entry name" value="FAD/NAD-bd_sf"/>
</dbReference>
<dbReference type="InterPro" id="IPR049516">
    <property type="entry name" value="FAD-depend_C"/>
</dbReference>
<proteinExistence type="predicted"/>
<organism evidence="2 3">
    <name type="scientific">Mageeibacillus indolicus</name>
    <dbReference type="NCBI Taxonomy" id="884684"/>
    <lineage>
        <taxon>Bacteria</taxon>
        <taxon>Bacillati</taxon>
        <taxon>Bacillota</taxon>
        <taxon>Clostridia</taxon>
        <taxon>Eubacteriales</taxon>
        <taxon>Oscillospiraceae</taxon>
        <taxon>Mageeibacillus</taxon>
    </lineage>
</organism>
<evidence type="ECO:0000313" key="2">
    <source>
        <dbReference type="EMBL" id="PNH19644.1"/>
    </source>
</evidence>
<dbReference type="Proteomes" id="UP000236394">
    <property type="component" value="Unassembled WGS sequence"/>
</dbReference>
<dbReference type="Gene3D" id="3.50.50.60">
    <property type="entry name" value="FAD/NAD(P)-binding domain"/>
    <property type="match status" value="2"/>
</dbReference>
<dbReference type="PANTHER" id="PTHR42842">
    <property type="entry name" value="FAD/NAD(P)-BINDING OXIDOREDUCTASE"/>
    <property type="match status" value="1"/>
</dbReference>
<dbReference type="RefSeq" id="WP_012993459.1">
    <property type="nucleotide sequence ID" value="NZ_NBZD01000001.1"/>
</dbReference>
<accession>A0A2J8B4J4</accession>
<comment type="caution">
    <text evidence="2">The sequence shown here is derived from an EMBL/GenBank/DDBJ whole genome shotgun (WGS) entry which is preliminary data.</text>
</comment>
<dbReference type="AlphaFoldDB" id="A0A2J8B4J4"/>
<dbReference type="InterPro" id="IPR028348">
    <property type="entry name" value="FAD-binding_protein"/>
</dbReference>
<reference evidence="3" key="1">
    <citation type="submission" date="2017-04" db="EMBL/GenBank/DDBJ databases">
        <authorList>
            <person name="Bumgarner R.E."/>
            <person name="Fredricks D.N."/>
            <person name="Srinivasan S."/>
        </authorList>
    </citation>
    <scope>NUCLEOTIDE SEQUENCE [LARGE SCALE GENOMIC DNA]</scope>
    <source>
        <strain evidence="3">KA00405</strain>
    </source>
</reference>
<dbReference type="PIRSF" id="PIRSF038984">
    <property type="entry name" value="FAD_binding_protein"/>
    <property type="match status" value="1"/>
</dbReference>
<evidence type="ECO:0000259" key="1">
    <source>
        <dbReference type="Pfam" id="PF21688"/>
    </source>
</evidence>
<protein>
    <recommendedName>
        <fullName evidence="1">FAD-dependent protein C-terminal domain-containing protein</fullName>
    </recommendedName>
</protein>
<evidence type="ECO:0000313" key="3">
    <source>
        <dbReference type="Proteomes" id="UP000236394"/>
    </source>
</evidence>
<gene>
    <name evidence="2" type="ORF">B7R76_01800</name>
</gene>
<dbReference type="EMBL" id="NBZD01000001">
    <property type="protein sequence ID" value="PNH19644.1"/>
    <property type="molecule type" value="Genomic_DNA"/>
</dbReference>
<feature type="domain" description="FAD-dependent protein C-terminal" evidence="1">
    <location>
        <begin position="293"/>
        <end position="519"/>
    </location>
</feature>
<name>A0A2J8B4J4_9FIRM</name>
<dbReference type="PANTHER" id="PTHR42842:SF3">
    <property type="entry name" value="FAD_NAD(P)-BINDING OXIDOREDUCTASE FAMILY PROTEIN"/>
    <property type="match status" value="1"/>
</dbReference>
<sequence length="575" mass="63981">MFIVEGKLPPDYTSDDVENMIRDEAPRAVRRMLSAGFSWRYKRLSLDARTGRPLHYALQVEVYLKNEQLPPKNVIEWPTKFPAVGKLVGNSESGAKQSNTSMEHPIVVGLGPAGIFAALYLARAGFKPIVIEQGKPAYDRLDDVHEFWQTGHLNPFSNVQFGEGGAGTFSDGKLHTGIKSPWIKTVLQTFVAAGADDEILYSSHPHIGTDRLPEVITNVRKMIETMGGEVRFNAVFERLIVEDNRVCGIIYHDAITGRQTHLAGSEVVLAIGHSSRETYFNLAEQNVPMQAKPMAIGVRIEHPQELIDFSQYKSNYEKYKDVLPPSPYKLTCRVPNGRAVYSFCMCPGGEVIAAASQSGEVVTNGMSNSRRDGYYANSALLVNVTPTDYQSFVEEHGENISDAVLKKWAERVKCYPELAGIFMQEYLEHACFERGGRTYAAPVMLLKDFMPKNLKLSLSKKTFEDQGETYRPGVKYVDFISILPKYIITTLQYGITSFAQKILNFDYPLARLYAVESRSSSPVRLNRDENRESSLAGLYPVGEGAGYAGGITSAAVDGLRSAEEIVRRKNEGKRG</sequence>
<dbReference type="OMA" id="SVYSFCM"/>
<dbReference type="Pfam" id="PF21688">
    <property type="entry name" value="FAD-depend_C"/>
    <property type="match status" value="1"/>
</dbReference>